<dbReference type="GO" id="GO:0004515">
    <property type="term" value="F:nicotinate-nucleotide adenylyltransferase activity"/>
    <property type="evidence" value="ECO:0007669"/>
    <property type="project" value="UniProtKB-UniRule"/>
</dbReference>
<dbReference type="HAMAP" id="MF_00244">
    <property type="entry name" value="NaMN_adenylyltr"/>
    <property type="match status" value="1"/>
</dbReference>
<dbReference type="OrthoDB" id="5295945at2"/>
<dbReference type="NCBIfam" id="TIGR00125">
    <property type="entry name" value="cyt_tran_rel"/>
    <property type="match status" value="1"/>
</dbReference>
<evidence type="ECO:0000256" key="6">
    <source>
        <dbReference type="ARBA" id="ARBA00022741"/>
    </source>
</evidence>
<keyword evidence="13" id="KW-1185">Reference proteome</keyword>
<evidence type="ECO:0000256" key="9">
    <source>
        <dbReference type="ARBA" id="ARBA00048721"/>
    </source>
</evidence>
<keyword evidence="6 10" id="KW-0547">Nucleotide-binding</keyword>
<evidence type="ECO:0000256" key="3">
    <source>
        <dbReference type="ARBA" id="ARBA00022642"/>
    </source>
</evidence>
<comment type="function">
    <text evidence="1 10">Catalyzes the reversible adenylation of nicotinate mononucleotide (NaMN) to nicotinic acid adenine dinucleotide (NaAD).</text>
</comment>
<keyword evidence="7 10" id="KW-0067">ATP-binding</keyword>
<dbReference type="CDD" id="cd02165">
    <property type="entry name" value="NMNAT"/>
    <property type="match status" value="1"/>
</dbReference>
<proteinExistence type="inferred from homology"/>
<dbReference type="Pfam" id="PF01467">
    <property type="entry name" value="CTP_transf_like"/>
    <property type="match status" value="1"/>
</dbReference>
<dbReference type="GO" id="GO:0009435">
    <property type="term" value="P:NAD+ biosynthetic process"/>
    <property type="evidence" value="ECO:0007669"/>
    <property type="project" value="UniProtKB-UniRule"/>
</dbReference>
<evidence type="ECO:0000256" key="8">
    <source>
        <dbReference type="ARBA" id="ARBA00023027"/>
    </source>
</evidence>
<comment type="catalytic activity">
    <reaction evidence="9 10">
        <text>nicotinate beta-D-ribonucleotide + ATP + H(+) = deamido-NAD(+) + diphosphate</text>
        <dbReference type="Rhea" id="RHEA:22860"/>
        <dbReference type="ChEBI" id="CHEBI:15378"/>
        <dbReference type="ChEBI" id="CHEBI:30616"/>
        <dbReference type="ChEBI" id="CHEBI:33019"/>
        <dbReference type="ChEBI" id="CHEBI:57502"/>
        <dbReference type="ChEBI" id="CHEBI:58437"/>
        <dbReference type="EC" id="2.7.7.18"/>
    </reaction>
</comment>
<keyword evidence="5 10" id="KW-0548">Nucleotidyltransferase</keyword>
<dbReference type="EMBL" id="FOES01000004">
    <property type="protein sequence ID" value="SEP91222.1"/>
    <property type="molecule type" value="Genomic_DNA"/>
</dbReference>
<evidence type="ECO:0000256" key="7">
    <source>
        <dbReference type="ARBA" id="ARBA00022840"/>
    </source>
</evidence>
<accession>A0A1H9BQI5</accession>
<evidence type="ECO:0000256" key="1">
    <source>
        <dbReference type="ARBA" id="ARBA00002324"/>
    </source>
</evidence>
<reference evidence="12 13" key="1">
    <citation type="submission" date="2016-10" db="EMBL/GenBank/DDBJ databases">
        <authorList>
            <person name="de Groot N.N."/>
        </authorList>
    </citation>
    <scope>NUCLEOTIDE SEQUENCE [LARGE SCALE GENOMIC DNA]</scope>
    <source>
        <strain evidence="12 13">DSM 21633</strain>
    </source>
</reference>
<dbReference type="InterPro" id="IPR005248">
    <property type="entry name" value="NadD/NMNAT"/>
</dbReference>
<protein>
    <recommendedName>
        <fullName evidence="10">Probable nicotinate-nucleotide adenylyltransferase</fullName>
        <ecNumber evidence="10">2.7.7.18</ecNumber>
    </recommendedName>
    <alternativeName>
        <fullName evidence="10">Deamido-NAD(+) diphosphorylase</fullName>
    </alternativeName>
    <alternativeName>
        <fullName evidence="10">Deamido-NAD(+) pyrophosphorylase</fullName>
    </alternativeName>
    <alternativeName>
        <fullName evidence="10">Nicotinate mononucleotide adenylyltransferase</fullName>
        <shortName evidence="10">NaMN adenylyltransferase</shortName>
    </alternativeName>
</protein>
<dbReference type="SUPFAM" id="SSF52374">
    <property type="entry name" value="Nucleotidylyl transferase"/>
    <property type="match status" value="1"/>
</dbReference>
<evidence type="ECO:0000256" key="5">
    <source>
        <dbReference type="ARBA" id="ARBA00022695"/>
    </source>
</evidence>
<dbReference type="RefSeq" id="WP_091772645.1">
    <property type="nucleotide sequence ID" value="NZ_FOES01000004.1"/>
</dbReference>
<dbReference type="PANTHER" id="PTHR39321">
    <property type="entry name" value="NICOTINATE-NUCLEOTIDE ADENYLYLTRANSFERASE-RELATED"/>
    <property type="match status" value="1"/>
</dbReference>
<comment type="similarity">
    <text evidence="10">Belongs to the NadD family.</text>
</comment>
<dbReference type="UniPathway" id="UPA00253">
    <property type="reaction ID" value="UER00332"/>
</dbReference>
<keyword evidence="3 10" id="KW-0662">Pyridine nucleotide biosynthesis</keyword>
<evidence type="ECO:0000259" key="11">
    <source>
        <dbReference type="Pfam" id="PF01467"/>
    </source>
</evidence>
<dbReference type="AlphaFoldDB" id="A0A1H9BQI5"/>
<keyword evidence="4 10" id="KW-0808">Transferase</keyword>
<dbReference type="NCBIfam" id="NF000840">
    <property type="entry name" value="PRK00071.1-3"/>
    <property type="match status" value="1"/>
</dbReference>
<gene>
    <name evidence="10" type="primary">nadD</name>
    <name evidence="12" type="ORF">SAMN05216362_10453</name>
</gene>
<organism evidence="12 13">
    <name type="scientific">Piscibacillus halophilus</name>
    <dbReference type="NCBI Taxonomy" id="571933"/>
    <lineage>
        <taxon>Bacteria</taxon>
        <taxon>Bacillati</taxon>
        <taxon>Bacillota</taxon>
        <taxon>Bacilli</taxon>
        <taxon>Bacillales</taxon>
        <taxon>Bacillaceae</taxon>
        <taxon>Piscibacillus</taxon>
    </lineage>
</organism>
<dbReference type="STRING" id="571933.SAMN05216362_10453"/>
<dbReference type="InterPro" id="IPR004821">
    <property type="entry name" value="Cyt_trans-like"/>
</dbReference>
<dbReference type="GO" id="GO:0005524">
    <property type="term" value="F:ATP binding"/>
    <property type="evidence" value="ECO:0007669"/>
    <property type="project" value="UniProtKB-KW"/>
</dbReference>
<sequence>MKKIGLFGGTFDPPHIGHLKLAKSVLQTLELDEIWFIPTYEPPHKSDAIAKPEQRLDMLNLMLEEEPNFKISTIEYEIKGKSYTYETVKHLRKQYPQTFFYFIIGGDMIEDLPKWYNIEELKRMVQFVGVNRKGYSEYNYRDVLMVNMEEVPVSSTAIREDLKNRKEPQGLTKDVLHYIRENGLYEN</sequence>
<evidence type="ECO:0000256" key="2">
    <source>
        <dbReference type="ARBA" id="ARBA00005019"/>
    </source>
</evidence>
<dbReference type="EC" id="2.7.7.18" evidence="10"/>
<comment type="pathway">
    <text evidence="2 10">Cofactor biosynthesis; NAD(+) biosynthesis; deamido-NAD(+) from nicotinate D-ribonucleotide: step 1/1.</text>
</comment>
<evidence type="ECO:0000313" key="12">
    <source>
        <dbReference type="EMBL" id="SEP91222.1"/>
    </source>
</evidence>
<evidence type="ECO:0000256" key="4">
    <source>
        <dbReference type="ARBA" id="ARBA00022679"/>
    </source>
</evidence>
<dbReference type="PANTHER" id="PTHR39321:SF3">
    <property type="entry name" value="PHOSPHOPANTETHEINE ADENYLYLTRANSFERASE"/>
    <property type="match status" value="1"/>
</dbReference>
<dbReference type="InterPro" id="IPR014729">
    <property type="entry name" value="Rossmann-like_a/b/a_fold"/>
</dbReference>
<evidence type="ECO:0000313" key="13">
    <source>
        <dbReference type="Proteomes" id="UP000199427"/>
    </source>
</evidence>
<dbReference type="Proteomes" id="UP000199427">
    <property type="component" value="Unassembled WGS sequence"/>
</dbReference>
<name>A0A1H9BQI5_9BACI</name>
<dbReference type="NCBIfam" id="NF000841">
    <property type="entry name" value="PRK00071.1-4"/>
    <property type="match status" value="1"/>
</dbReference>
<evidence type="ECO:0000256" key="10">
    <source>
        <dbReference type="HAMAP-Rule" id="MF_00244"/>
    </source>
</evidence>
<feature type="domain" description="Cytidyltransferase-like" evidence="11">
    <location>
        <begin position="6"/>
        <end position="160"/>
    </location>
</feature>
<keyword evidence="8 10" id="KW-0520">NAD</keyword>
<dbReference type="Gene3D" id="3.40.50.620">
    <property type="entry name" value="HUPs"/>
    <property type="match status" value="1"/>
</dbReference>
<dbReference type="NCBIfam" id="TIGR00482">
    <property type="entry name" value="nicotinate (nicotinamide) nucleotide adenylyltransferase"/>
    <property type="match status" value="1"/>
</dbReference>